<sequence length="83" mass="8859">MVDVACVIQLKNDLIAVVNEVPSRVKRSIPVAVELTPNQPVEQVVLVDEATGASKTRARGTVVHREVSLAASATCRIALQKQA</sequence>
<dbReference type="Proteomes" id="UP000253562">
    <property type="component" value="Unassembled WGS sequence"/>
</dbReference>
<evidence type="ECO:0000313" key="1">
    <source>
        <dbReference type="EMBL" id="RCS44186.1"/>
    </source>
</evidence>
<organism evidence="1 2">
    <name type="scientific">Bremerella cremea</name>
    <dbReference type="NCBI Taxonomy" id="1031537"/>
    <lineage>
        <taxon>Bacteria</taxon>
        <taxon>Pseudomonadati</taxon>
        <taxon>Planctomycetota</taxon>
        <taxon>Planctomycetia</taxon>
        <taxon>Pirellulales</taxon>
        <taxon>Pirellulaceae</taxon>
        <taxon>Bremerella</taxon>
    </lineage>
</organism>
<dbReference type="EMBL" id="QPEX01000035">
    <property type="protein sequence ID" value="RCS44186.1"/>
    <property type="molecule type" value="Genomic_DNA"/>
</dbReference>
<protein>
    <submittedName>
        <fullName evidence="1">Uncharacterized protein</fullName>
    </submittedName>
</protein>
<evidence type="ECO:0000313" key="2">
    <source>
        <dbReference type="Proteomes" id="UP000253562"/>
    </source>
</evidence>
<name>A0A368KQ70_9BACT</name>
<accession>A0A368KQ70</accession>
<reference evidence="1 2" key="1">
    <citation type="submission" date="2018-07" db="EMBL/GenBank/DDBJ databases">
        <title>Comparative genomes isolates from brazilian mangrove.</title>
        <authorList>
            <person name="De Araujo J.E."/>
            <person name="Taketani R.G."/>
            <person name="Silva M.C.P."/>
            <person name="Lourenco M.V."/>
            <person name="Oliveira V.M."/>
            <person name="Andreote F.D."/>
        </authorList>
    </citation>
    <scope>NUCLEOTIDE SEQUENCE [LARGE SCALE GENOMIC DNA]</scope>
    <source>
        <strain evidence="1 2">HEX PRIS-MGV</strain>
    </source>
</reference>
<comment type="caution">
    <text evidence="1">The sequence shown here is derived from an EMBL/GenBank/DDBJ whole genome shotgun (WGS) entry which is preliminary data.</text>
</comment>
<dbReference type="AlphaFoldDB" id="A0A368KQ70"/>
<proteinExistence type="predicted"/>
<gene>
    <name evidence="1" type="ORF">DTL42_17905</name>
</gene>